<organism evidence="1 2">
    <name type="scientific">Roseiterribacter gracilis</name>
    <dbReference type="NCBI Taxonomy" id="2812848"/>
    <lineage>
        <taxon>Bacteria</taxon>
        <taxon>Pseudomonadati</taxon>
        <taxon>Pseudomonadota</taxon>
        <taxon>Alphaproteobacteria</taxon>
        <taxon>Rhodospirillales</taxon>
        <taxon>Roseiterribacteraceae</taxon>
        <taxon>Roseiterribacter</taxon>
    </lineage>
</organism>
<evidence type="ECO:0000313" key="1">
    <source>
        <dbReference type="EMBL" id="GIL38454.1"/>
    </source>
</evidence>
<dbReference type="SUPFAM" id="SSF56784">
    <property type="entry name" value="HAD-like"/>
    <property type="match status" value="1"/>
</dbReference>
<dbReference type="GO" id="GO:0005829">
    <property type="term" value="C:cytosol"/>
    <property type="evidence" value="ECO:0007669"/>
    <property type="project" value="TreeGrafter"/>
</dbReference>
<reference evidence="1" key="1">
    <citation type="submission" date="2021-02" db="EMBL/GenBank/DDBJ databases">
        <title>Genome sequence of Rhodospirillales sp. strain TMPK1 isolated from soil.</title>
        <authorList>
            <person name="Nakai R."/>
            <person name="Kusada H."/>
            <person name="Tamaki H."/>
        </authorList>
    </citation>
    <scope>NUCLEOTIDE SEQUENCE</scope>
    <source>
        <strain evidence="1">TMPK1</strain>
    </source>
</reference>
<gene>
    <name evidence="1" type="ORF">TMPK1_06910</name>
</gene>
<dbReference type="AlphaFoldDB" id="A0A8S8X7L5"/>
<dbReference type="PRINTS" id="PR00413">
    <property type="entry name" value="HADHALOGNASE"/>
</dbReference>
<proteinExistence type="predicted"/>
<dbReference type="InterPro" id="IPR006439">
    <property type="entry name" value="HAD-SF_hydro_IA"/>
</dbReference>
<dbReference type="EMBL" id="BOPV01000001">
    <property type="protein sequence ID" value="GIL38454.1"/>
    <property type="molecule type" value="Genomic_DNA"/>
</dbReference>
<dbReference type="SFLD" id="SFLDG01129">
    <property type="entry name" value="C1.5:_HAD__Beta-PGM__Phosphata"/>
    <property type="match status" value="1"/>
</dbReference>
<dbReference type="NCBIfam" id="TIGR01509">
    <property type="entry name" value="HAD-SF-IA-v3"/>
    <property type="match status" value="1"/>
</dbReference>
<dbReference type="Gene3D" id="3.40.50.1000">
    <property type="entry name" value="HAD superfamily/HAD-like"/>
    <property type="match status" value="1"/>
</dbReference>
<dbReference type="PANTHER" id="PTHR43434">
    <property type="entry name" value="PHOSPHOGLYCOLATE PHOSPHATASE"/>
    <property type="match status" value="1"/>
</dbReference>
<dbReference type="NCBIfam" id="TIGR01549">
    <property type="entry name" value="HAD-SF-IA-v1"/>
    <property type="match status" value="1"/>
</dbReference>
<dbReference type="Pfam" id="PF13419">
    <property type="entry name" value="HAD_2"/>
    <property type="match status" value="1"/>
</dbReference>
<evidence type="ECO:0000313" key="2">
    <source>
        <dbReference type="Proteomes" id="UP000681075"/>
    </source>
</evidence>
<dbReference type="InterPro" id="IPR041492">
    <property type="entry name" value="HAD_2"/>
</dbReference>
<dbReference type="Gene3D" id="1.10.150.240">
    <property type="entry name" value="Putative phosphatase, domain 2"/>
    <property type="match status" value="1"/>
</dbReference>
<keyword evidence="2" id="KW-1185">Reference proteome</keyword>
<sequence length="238" mass="25939">MIDAVIFDVDGTLVDSVVHEIVAWHEAFVRNNFDVTRDAVRQQMGKGADHLLPTLLPQESKRTHDRIAEAQGKIFRAQHRPDVRAFAMSAPLMTRLREAGVKIAIGSSGDKEDIEHYLRLTRATDLVDVLVCMDDVERSKPDPDIFQLALKRLGGPNTQRVLAIGDTIYDVQAATAVGIRTIGVLGGAFGMATMRKAGCIAVYHDVAELFARLSASPLRLDDADLGADARLAAVLTRG</sequence>
<comment type="caution">
    <text evidence="1">The sequence shown here is derived from an EMBL/GenBank/DDBJ whole genome shotgun (WGS) entry which is preliminary data.</text>
</comment>
<protein>
    <submittedName>
        <fullName evidence="1">Phosphoglycolate phosphatase</fullName>
    </submittedName>
</protein>
<dbReference type="PANTHER" id="PTHR43434:SF16">
    <property type="entry name" value="BLL8046 PROTEIN"/>
    <property type="match status" value="1"/>
</dbReference>
<dbReference type="SFLD" id="SFLDG01135">
    <property type="entry name" value="C1.5.6:_HAD__Beta-PGM__Phospha"/>
    <property type="match status" value="1"/>
</dbReference>
<dbReference type="SFLD" id="SFLDS00003">
    <property type="entry name" value="Haloacid_Dehalogenase"/>
    <property type="match status" value="1"/>
</dbReference>
<dbReference type="RefSeq" id="WP_420241481.1">
    <property type="nucleotide sequence ID" value="NZ_BOPV01000001.1"/>
</dbReference>
<dbReference type="InterPro" id="IPR036412">
    <property type="entry name" value="HAD-like_sf"/>
</dbReference>
<dbReference type="InterPro" id="IPR023198">
    <property type="entry name" value="PGP-like_dom2"/>
</dbReference>
<name>A0A8S8X7L5_9PROT</name>
<dbReference type="Proteomes" id="UP000681075">
    <property type="component" value="Unassembled WGS sequence"/>
</dbReference>
<dbReference type="GO" id="GO:0008967">
    <property type="term" value="F:phosphoglycolate phosphatase activity"/>
    <property type="evidence" value="ECO:0007669"/>
    <property type="project" value="TreeGrafter"/>
</dbReference>
<dbReference type="InterPro" id="IPR050155">
    <property type="entry name" value="HAD-like_hydrolase_sf"/>
</dbReference>
<dbReference type="GO" id="GO:0006281">
    <property type="term" value="P:DNA repair"/>
    <property type="evidence" value="ECO:0007669"/>
    <property type="project" value="TreeGrafter"/>
</dbReference>
<accession>A0A8S8X7L5</accession>
<dbReference type="InterPro" id="IPR023214">
    <property type="entry name" value="HAD_sf"/>
</dbReference>